<proteinExistence type="predicted"/>
<keyword evidence="1" id="KW-0472">Membrane</keyword>
<organism evidence="2 3">
    <name type="scientific">Desulfonauticus submarinus</name>
    <dbReference type="NCBI Taxonomy" id="206665"/>
    <lineage>
        <taxon>Bacteria</taxon>
        <taxon>Pseudomonadati</taxon>
        <taxon>Thermodesulfobacteriota</taxon>
        <taxon>Desulfovibrionia</taxon>
        <taxon>Desulfovibrionales</taxon>
        <taxon>Desulfonauticaceae</taxon>
        <taxon>Desulfonauticus</taxon>
    </lineage>
</organism>
<dbReference type="InterPro" id="IPR007404">
    <property type="entry name" value="YdjM-like"/>
</dbReference>
<protein>
    <submittedName>
        <fullName evidence="2">LexA-binding, inner membrane-associated putative hydrolase</fullName>
    </submittedName>
</protein>
<dbReference type="GO" id="GO:0016787">
    <property type="term" value="F:hydrolase activity"/>
    <property type="evidence" value="ECO:0007669"/>
    <property type="project" value="UniProtKB-KW"/>
</dbReference>
<feature type="transmembrane region" description="Helical" evidence="1">
    <location>
        <begin position="6"/>
        <end position="25"/>
    </location>
</feature>
<keyword evidence="2" id="KW-0378">Hydrolase</keyword>
<dbReference type="STRING" id="206665.SAMN04488516_103145"/>
<evidence type="ECO:0000313" key="2">
    <source>
        <dbReference type="EMBL" id="SDN60176.1"/>
    </source>
</evidence>
<evidence type="ECO:0000313" key="3">
    <source>
        <dbReference type="Proteomes" id="UP000199602"/>
    </source>
</evidence>
<name>A0A1H0CQR6_9BACT</name>
<dbReference type="EMBL" id="FNIN01000003">
    <property type="protein sequence ID" value="SDN60176.1"/>
    <property type="molecule type" value="Genomic_DNA"/>
</dbReference>
<accession>A0A1H0CQR6</accession>
<feature type="transmembrane region" description="Helical" evidence="1">
    <location>
        <begin position="60"/>
        <end position="90"/>
    </location>
</feature>
<dbReference type="Proteomes" id="UP000199602">
    <property type="component" value="Unassembled WGS sequence"/>
</dbReference>
<feature type="transmembrane region" description="Helical" evidence="1">
    <location>
        <begin position="32"/>
        <end position="48"/>
    </location>
</feature>
<keyword evidence="1" id="KW-0812">Transmembrane</keyword>
<evidence type="ECO:0000256" key="1">
    <source>
        <dbReference type="SAM" id="Phobius"/>
    </source>
</evidence>
<feature type="transmembrane region" description="Helical" evidence="1">
    <location>
        <begin position="129"/>
        <end position="145"/>
    </location>
</feature>
<dbReference type="Pfam" id="PF04307">
    <property type="entry name" value="YdjM"/>
    <property type="match status" value="1"/>
</dbReference>
<feature type="transmembrane region" description="Helical" evidence="1">
    <location>
        <begin position="102"/>
        <end position="123"/>
    </location>
</feature>
<dbReference type="OrthoDB" id="5471444at2"/>
<dbReference type="RefSeq" id="WP_092064372.1">
    <property type="nucleotide sequence ID" value="NZ_FNIN01000003.1"/>
</dbReference>
<sequence length="150" mass="17025">MPGYKGHIGFGGLFVGGLIFLAIWLKWWSPSLVEVAMAFCIGVLGALFPDIDTDSKGQNLFYAILVCLDLALIIKAKYKLAALLGFIAMLPALGSHRSWTHTWWAMLLLPFPILILPYIFYHYLPTKFFPYYLAAVFGYFSHLLLDRKLF</sequence>
<dbReference type="AlphaFoldDB" id="A0A1H0CQR6"/>
<keyword evidence="3" id="KW-1185">Reference proteome</keyword>
<reference evidence="2 3" key="1">
    <citation type="submission" date="2016-10" db="EMBL/GenBank/DDBJ databases">
        <authorList>
            <person name="de Groot N.N."/>
        </authorList>
    </citation>
    <scope>NUCLEOTIDE SEQUENCE [LARGE SCALE GENOMIC DNA]</scope>
    <source>
        <strain evidence="2 3">DSM 15269</strain>
    </source>
</reference>
<gene>
    <name evidence="2" type="ORF">SAMN04488516_103145</name>
</gene>
<keyword evidence="1" id="KW-1133">Transmembrane helix</keyword>